<proteinExistence type="predicted"/>
<evidence type="ECO:0000313" key="2">
    <source>
        <dbReference type="Proteomes" id="UP000054166"/>
    </source>
</evidence>
<gene>
    <name evidence="1" type="ORF">PILCRDRAFT_824686</name>
</gene>
<protein>
    <submittedName>
        <fullName evidence="1">Uncharacterized protein</fullName>
    </submittedName>
</protein>
<dbReference type="HOGENOM" id="CLU_141114_0_0_1"/>
<sequence>MASVVFQPSISHALHTKTTRNTSETTFSISPCTTKFAFARIKGEVCLVQVALADCETTPSALTTVDVNIFKHEFITIFRWSHQTTVHPDDIRILEPIDEACIRYEEENGTVFMAKDVVERLRKVTSSRRGPPLQRQKPSVYSRRWY</sequence>
<organism evidence="1 2">
    <name type="scientific">Piloderma croceum (strain F 1598)</name>
    <dbReference type="NCBI Taxonomy" id="765440"/>
    <lineage>
        <taxon>Eukaryota</taxon>
        <taxon>Fungi</taxon>
        <taxon>Dikarya</taxon>
        <taxon>Basidiomycota</taxon>
        <taxon>Agaricomycotina</taxon>
        <taxon>Agaricomycetes</taxon>
        <taxon>Agaricomycetidae</taxon>
        <taxon>Atheliales</taxon>
        <taxon>Atheliaceae</taxon>
        <taxon>Piloderma</taxon>
    </lineage>
</organism>
<accession>A0A0C3BLL9</accession>
<dbReference type="Proteomes" id="UP000054166">
    <property type="component" value="Unassembled WGS sequence"/>
</dbReference>
<evidence type="ECO:0000313" key="1">
    <source>
        <dbReference type="EMBL" id="KIM78207.1"/>
    </source>
</evidence>
<dbReference type="OrthoDB" id="3231772at2759"/>
<name>A0A0C3BLL9_PILCF</name>
<dbReference type="STRING" id="765440.A0A0C3BLL9"/>
<keyword evidence="2" id="KW-1185">Reference proteome</keyword>
<dbReference type="InParanoid" id="A0A0C3BLL9"/>
<dbReference type="AlphaFoldDB" id="A0A0C3BLL9"/>
<dbReference type="EMBL" id="KN833018">
    <property type="protein sequence ID" value="KIM78207.1"/>
    <property type="molecule type" value="Genomic_DNA"/>
</dbReference>
<reference evidence="1 2" key="1">
    <citation type="submission" date="2014-04" db="EMBL/GenBank/DDBJ databases">
        <authorList>
            <consortium name="DOE Joint Genome Institute"/>
            <person name="Kuo A."/>
            <person name="Tarkka M."/>
            <person name="Buscot F."/>
            <person name="Kohler A."/>
            <person name="Nagy L.G."/>
            <person name="Floudas D."/>
            <person name="Copeland A."/>
            <person name="Barry K.W."/>
            <person name="Cichocki N."/>
            <person name="Veneault-Fourrey C."/>
            <person name="LaButti K."/>
            <person name="Lindquist E.A."/>
            <person name="Lipzen A."/>
            <person name="Lundell T."/>
            <person name="Morin E."/>
            <person name="Murat C."/>
            <person name="Sun H."/>
            <person name="Tunlid A."/>
            <person name="Henrissat B."/>
            <person name="Grigoriev I.V."/>
            <person name="Hibbett D.S."/>
            <person name="Martin F."/>
            <person name="Nordberg H.P."/>
            <person name="Cantor M.N."/>
            <person name="Hua S.X."/>
        </authorList>
    </citation>
    <scope>NUCLEOTIDE SEQUENCE [LARGE SCALE GENOMIC DNA]</scope>
    <source>
        <strain evidence="1 2">F 1598</strain>
    </source>
</reference>
<reference evidence="2" key="2">
    <citation type="submission" date="2015-01" db="EMBL/GenBank/DDBJ databases">
        <title>Evolutionary Origins and Diversification of the Mycorrhizal Mutualists.</title>
        <authorList>
            <consortium name="DOE Joint Genome Institute"/>
            <consortium name="Mycorrhizal Genomics Consortium"/>
            <person name="Kohler A."/>
            <person name="Kuo A."/>
            <person name="Nagy L.G."/>
            <person name="Floudas D."/>
            <person name="Copeland A."/>
            <person name="Barry K.W."/>
            <person name="Cichocki N."/>
            <person name="Veneault-Fourrey C."/>
            <person name="LaButti K."/>
            <person name="Lindquist E.A."/>
            <person name="Lipzen A."/>
            <person name="Lundell T."/>
            <person name="Morin E."/>
            <person name="Murat C."/>
            <person name="Riley R."/>
            <person name="Ohm R."/>
            <person name="Sun H."/>
            <person name="Tunlid A."/>
            <person name="Henrissat B."/>
            <person name="Grigoriev I.V."/>
            <person name="Hibbett D.S."/>
            <person name="Martin F."/>
        </authorList>
    </citation>
    <scope>NUCLEOTIDE SEQUENCE [LARGE SCALE GENOMIC DNA]</scope>
    <source>
        <strain evidence="2">F 1598</strain>
    </source>
</reference>